<dbReference type="GO" id="GO:0004725">
    <property type="term" value="F:protein tyrosine phosphatase activity"/>
    <property type="evidence" value="ECO:0007669"/>
    <property type="project" value="UniProtKB-EC"/>
</dbReference>
<evidence type="ECO:0000256" key="2">
    <source>
        <dbReference type="ARBA" id="ARBA00013064"/>
    </source>
</evidence>
<evidence type="ECO:0000256" key="5">
    <source>
        <dbReference type="PIRSR" id="PIRSR617867-1"/>
    </source>
</evidence>
<name>A0AAE2VB56_9BACT</name>
<feature type="domain" description="Phosphotyrosine protein phosphatase I" evidence="6">
    <location>
        <begin position="6"/>
        <end position="157"/>
    </location>
</feature>
<feature type="active site" description="Nucleophile" evidence="5">
    <location>
        <position position="12"/>
    </location>
</feature>
<dbReference type="EMBL" id="JAENIG010000002">
    <property type="protein sequence ID" value="MBK1854160.1"/>
    <property type="molecule type" value="Genomic_DNA"/>
</dbReference>
<feature type="active site" evidence="5">
    <location>
        <position position="18"/>
    </location>
</feature>
<dbReference type="Gene3D" id="3.40.50.2300">
    <property type="match status" value="1"/>
</dbReference>
<dbReference type="PANTHER" id="PTHR11717:SF7">
    <property type="entry name" value="LOW MOLECULAR WEIGHT PHOSPHOTYROSINE PROTEIN PHOSPHATASE"/>
    <property type="match status" value="1"/>
</dbReference>
<evidence type="ECO:0000256" key="3">
    <source>
        <dbReference type="ARBA" id="ARBA00022801"/>
    </source>
</evidence>
<dbReference type="InterPro" id="IPR017867">
    <property type="entry name" value="Tyr_phospatase_low_mol_wt"/>
</dbReference>
<dbReference type="RefSeq" id="WP_309488765.1">
    <property type="nucleotide sequence ID" value="NZ_JAENIG010000002.1"/>
</dbReference>
<organism evidence="7 8">
    <name type="scientific">Oceaniferula flava</name>
    <dbReference type="NCBI Taxonomy" id="2800421"/>
    <lineage>
        <taxon>Bacteria</taxon>
        <taxon>Pseudomonadati</taxon>
        <taxon>Verrucomicrobiota</taxon>
        <taxon>Verrucomicrobiia</taxon>
        <taxon>Verrucomicrobiales</taxon>
        <taxon>Verrucomicrobiaceae</taxon>
        <taxon>Oceaniferula</taxon>
    </lineage>
</organism>
<comment type="caution">
    <text evidence="7">The sequence shown here is derived from an EMBL/GenBank/DDBJ whole genome shotgun (WGS) entry which is preliminary data.</text>
</comment>
<sequence length="165" mass="18268">MPRTPFNVLFVCLGNICRSPAGENIFRHQVKEAGLADAIRIDSAGTANYHTGKGPDRRMCATLRARGVPSDGSARQFTVCDFQKFDLILTMDEENYSNVSSLAPDAETLTKVKMFTSFCTVEANRIPDVPDPYYGGAEGFEQVADMLEDGCAEIIRRYQDGELDR</sequence>
<dbReference type="AlphaFoldDB" id="A0AAE2VB56"/>
<dbReference type="SMART" id="SM00226">
    <property type="entry name" value="LMWPc"/>
    <property type="match status" value="1"/>
</dbReference>
<evidence type="ECO:0000259" key="6">
    <source>
        <dbReference type="SMART" id="SM00226"/>
    </source>
</evidence>
<dbReference type="Pfam" id="PF01451">
    <property type="entry name" value="LMWPc"/>
    <property type="match status" value="1"/>
</dbReference>
<keyword evidence="3" id="KW-0378">Hydrolase</keyword>
<proteinExistence type="inferred from homology"/>
<dbReference type="Proteomes" id="UP000634206">
    <property type="component" value="Unassembled WGS sequence"/>
</dbReference>
<dbReference type="InterPro" id="IPR036196">
    <property type="entry name" value="Ptyr_pPase_sf"/>
</dbReference>
<accession>A0AAE2VB56</accession>
<dbReference type="InterPro" id="IPR023485">
    <property type="entry name" value="Ptyr_pPase"/>
</dbReference>
<evidence type="ECO:0000256" key="4">
    <source>
        <dbReference type="ARBA" id="ARBA00022912"/>
    </source>
</evidence>
<dbReference type="EC" id="3.1.3.48" evidence="2"/>
<evidence type="ECO:0000313" key="8">
    <source>
        <dbReference type="Proteomes" id="UP000634206"/>
    </source>
</evidence>
<dbReference type="InterPro" id="IPR050438">
    <property type="entry name" value="LMW_PTPase"/>
</dbReference>
<comment type="similarity">
    <text evidence="1">Belongs to the low molecular weight phosphotyrosine protein phosphatase family.</text>
</comment>
<gene>
    <name evidence="7" type="ORF">JIN83_04280</name>
</gene>
<evidence type="ECO:0000313" key="7">
    <source>
        <dbReference type="EMBL" id="MBK1854160.1"/>
    </source>
</evidence>
<dbReference type="SUPFAM" id="SSF52788">
    <property type="entry name" value="Phosphotyrosine protein phosphatases I"/>
    <property type="match status" value="1"/>
</dbReference>
<dbReference type="CDD" id="cd16343">
    <property type="entry name" value="LMWPTP"/>
    <property type="match status" value="1"/>
</dbReference>
<feature type="active site" description="Proton donor" evidence="5">
    <location>
        <position position="131"/>
    </location>
</feature>
<keyword evidence="8" id="KW-1185">Reference proteome</keyword>
<dbReference type="PANTHER" id="PTHR11717">
    <property type="entry name" value="LOW MOLECULAR WEIGHT PROTEIN TYROSINE PHOSPHATASE"/>
    <property type="match status" value="1"/>
</dbReference>
<evidence type="ECO:0000256" key="1">
    <source>
        <dbReference type="ARBA" id="ARBA00011063"/>
    </source>
</evidence>
<dbReference type="PRINTS" id="PR00719">
    <property type="entry name" value="LMWPTPASE"/>
</dbReference>
<reference evidence="7" key="1">
    <citation type="submission" date="2021-01" db="EMBL/GenBank/DDBJ databases">
        <title>Modified the classification status of verrucomicrobia.</title>
        <authorList>
            <person name="Feng X."/>
        </authorList>
    </citation>
    <scope>NUCLEOTIDE SEQUENCE</scope>
    <source>
        <strain evidence="7">5K15</strain>
    </source>
</reference>
<dbReference type="FunFam" id="3.40.50.2300:FF:000113">
    <property type="entry name" value="Low molecular weight protein-tyrosine-phosphatase"/>
    <property type="match status" value="1"/>
</dbReference>
<keyword evidence="4" id="KW-0904">Protein phosphatase</keyword>
<protein>
    <recommendedName>
        <fullName evidence="2">protein-tyrosine-phosphatase</fullName>
        <ecNumber evidence="2">3.1.3.48</ecNumber>
    </recommendedName>
</protein>